<reference evidence="2 3" key="1">
    <citation type="submission" date="2017-09" db="EMBL/GenBank/DDBJ databases">
        <authorList>
            <person name="Lee N."/>
            <person name="Cho B.-K."/>
        </authorList>
    </citation>
    <scope>NUCLEOTIDE SEQUENCE [LARGE SCALE GENOMIC DNA]</scope>
    <source>
        <strain evidence="2 3">ATCC 12769</strain>
    </source>
</reference>
<dbReference type="InterPro" id="IPR018750">
    <property type="entry name" value="DUF2306_membrane"/>
</dbReference>
<feature type="transmembrane region" description="Helical" evidence="1">
    <location>
        <begin position="37"/>
        <end position="56"/>
    </location>
</feature>
<dbReference type="OrthoDB" id="4698148at2"/>
<dbReference type="AlphaFoldDB" id="A0A5J6FIG2"/>
<accession>A0A5J6FIG2</accession>
<keyword evidence="1" id="KW-1133">Transmembrane helix</keyword>
<organism evidence="2 3">
    <name type="scientific">Streptomyces nitrosporeus</name>
    <dbReference type="NCBI Taxonomy" id="28894"/>
    <lineage>
        <taxon>Bacteria</taxon>
        <taxon>Bacillati</taxon>
        <taxon>Actinomycetota</taxon>
        <taxon>Actinomycetes</taxon>
        <taxon>Kitasatosporales</taxon>
        <taxon>Streptomycetaceae</taxon>
        <taxon>Streptomyces</taxon>
    </lineage>
</organism>
<feature type="transmembrane region" description="Helical" evidence="1">
    <location>
        <begin position="177"/>
        <end position="198"/>
    </location>
</feature>
<keyword evidence="3" id="KW-1185">Reference proteome</keyword>
<dbReference type="KEGG" id="snk:CP967_30635"/>
<dbReference type="EMBL" id="CP023702">
    <property type="protein sequence ID" value="QEU75756.1"/>
    <property type="molecule type" value="Genomic_DNA"/>
</dbReference>
<feature type="transmembrane region" description="Helical" evidence="1">
    <location>
        <begin position="210"/>
        <end position="228"/>
    </location>
</feature>
<evidence type="ECO:0000313" key="3">
    <source>
        <dbReference type="Proteomes" id="UP000326178"/>
    </source>
</evidence>
<name>A0A5J6FIG2_9ACTN</name>
<gene>
    <name evidence="2" type="ORF">CP967_30635</name>
</gene>
<feature type="transmembrane region" description="Helical" evidence="1">
    <location>
        <begin position="76"/>
        <end position="97"/>
    </location>
</feature>
<evidence type="ECO:0000256" key="1">
    <source>
        <dbReference type="SAM" id="Phobius"/>
    </source>
</evidence>
<keyword evidence="1" id="KW-0472">Membrane</keyword>
<dbReference type="Pfam" id="PF10067">
    <property type="entry name" value="DUF2306"/>
    <property type="match status" value="1"/>
</dbReference>
<protein>
    <submittedName>
        <fullName evidence="2">DUF2306 domain-containing protein</fullName>
    </submittedName>
</protein>
<evidence type="ECO:0000313" key="2">
    <source>
        <dbReference type="EMBL" id="QEU75756.1"/>
    </source>
</evidence>
<feature type="transmembrane region" description="Helical" evidence="1">
    <location>
        <begin position="145"/>
        <end position="165"/>
    </location>
</feature>
<feature type="transmembrane region" description="Helical" evidence="1">
    <location>
        <begin position="117"/>
        <end position="139"/>
    </location>
</feature>
<dbReference type="Proteomes" id="UP000326178">
    <property type="component" value="Chromosome"/>
</dbReference>
<keyword evidence="1" id="KW-0812">Transmembrane</keyword>
<proteinExistence type="predicted"/>
<sequence length="242" mass="27629">MKGDPMDSVREILTEEAEHPPAAPPKPSVPKPGRRELTWVGFLAVYCVGFAVFGIYRYLTLDPSISRLGIRTDLPWHYPLFITHIYTAVVSIVLAWIQVWPWFRARHPRAHRIVGRWYFFAGVFPSAALAIPAALLTVSGPDVRLALLAMDACWIITMICGYRTARQRKFGEHRKWMLRNVAMTTSTVTLRPLNIILVETGMSYEQAYASATWGAVLGHLLFVEWYLLRPKKKRRPVPGRRS</sequence>